<evidence type="ECO:0000313" key="2">
    <source>
        <dbReference type="Proteomes" id="UP000238954"/>
    </source>
</evidence>
<dbReference type="EMBL" id="PHFW01000002">
    <property type="protein sequence ID" value="PQM27489.1"/>
    <property type="molecule type" value="Genomic_DNA"/>
</dbReference>
<accession>A0A2S8B5F8</accession>
<comment type="caution">
    <text evidence="1">The sequence shown here is derived from an EMBL/GenBank/DDBJ whole genome shotgun (WGS) entry which is preliminary data.</text>
</comment>
<proteinExistence type="predicted"/>
<dbReference type="RefSeq" id="WP_105997748.1">
    <property type="nucleotide sequence ID" value="NZ_CM009578.1"/>
</dbReference>
<keyword evidence="2" id="KW-1185">Reference proteome</keyword>
<sequence length="118" mass="13488">MERERAVTLEQLSKRRVSAFSKYSNGELFALLFEPAVAVGAEIAEYSDYSFYRNLSDQNAVTLMPSWQPLPSAKLDRRPLLDRDRSVDLACVRLRAHSHPALERFWALAQEMSATRLS</sequence>
<name>A0A2S8B5F8_9SPHN</name>
<dbReference type="Proteomes" id="UP000238954">
    <property type="component" value="Chromosome"/>
</dbReference>
<gene>
    <name evidence="1" type="ORF">CVO77_02560</name>
</gene>
<organism evidence="1 2">
    <name type="scientific">Sphingopyxis lindanitolerans</name>
    <dbReference type="NCBI Taxonomy" id="2054227"/>
    <lineage>
        <taxon>Bacteria</taxon>
        <taxon>Pseudomonadati</taxon>
        <taxon>Pseudomonadota</taxon>
        <taxon>Alphaproteobacteria</taxon>
        <taxon>Sphingomonadales</taxon>
        <taxon>Sphingomonadaceae</taxon>
        <taxon>Sphingopyxis</taxon>
    </lineage>
</organism>
<reference evidence="2" key="1">
    <citation type="submission" date="2017-11" db="EMBL/GenBank/DDBJ databases">
        <title>The complete genome sequence of Sphingopyxis pomeranensis sp. nov. strain WS5A3p.</title>
        <authorList>
            <person name="Kaminski M.A."/>
        </authorList>
    </citation>
    <scope>NUCLEOTIDE SEQUENCE [LARGE SCALE GENOMIC DNA]</scope>
    <source>
        <strain evidence="2">WS5A3p</strain>
    </source>
</reference>
<evidence type="ECO:0000313" key="1">
    <source>
        <dbReference type="EMBL" id="PQM27489.1"/>
    </source>
</evidence>
<protein>
    <submittedName>
        <fullName evidence="1">Uncharacterized protein</fullName>
    </submittedName>
</protein>
<dbReference type="AlphaFoldDB" id="A0A2S8B5F8"/>